<evidence type="ECO:0000259" key="1">
    <source>
        <dbReference type="Pfam" id="PF00814"/>
    </source>
</evidence>
<dbReference type="NCBIfam" id="TIGR03725">
    <property type="entry name" value="T6A_YeaZ"/>
    <property type="match status" value="1"/>
</dbReference>
<dbReference type="GO" id="GO:0016740">
    <property type="term" value="F:transferase activity"/>
    <property type="evidence" value="ECO:0007669"/>
    <property type="project" value="UniProtKB-KW"/>
</dbReference>
<dbReference type="EMBL" id="AP019307">
    <property type="protein sequence ID" value="BBH18044.1"/>
    <property type="molecule type" value="Genomic_DNA"/>
</dbReference>
<dbReference type="CDD" id="cd24032">
    <property type="entry name" value="ASKHA_NBD_TsaB"/>
    <property type="match status" value="1"/>
</dbReference>
<dbReference type="InterPro" id="IPR043129">
    <property type="entry name" value="ATPase_NBD"/>
</dbReference>
<sequence length="209" mass="22300">MKLLALDTATPFVVVAAYDGDRGFERVCETPMKHGEQVAPLIQQVLADAGWSPADLTGIVVGVGPGPFTGLRVGLVTARTMGFALDIPVHGLCTLDAFAIDAGIDEPFTVVTDARRREVYLATYEAAEPRRSVRRTSGPEVVRPAEAVTVGTVVGPGTELYPDTFGDARGPMRPSAITMARAVAENLVEVLPPEPLYLRRPDAVEMASR</sequence>
<dbReference type="InterPro" id="IPR022496">
    <property type="entry name" value="T6A_TsaB"/>
</dbReference>
<dbReference type="GO" id="GO:0005829">
    <property type="term" value="C:cytosol"/>
    <property type="evidence" value="ECO:0007669"/>
    <property type="project" value="TreeGrafter"/>
</dbReference>
<organism evidence="2 3">
    <name type="scientific">Nocardioides baekrokdamisoli</name>
    <dbReference type="NCBI Taxonomy" id="1804624"/>
    <lineage>
        <taxon>Bacteria</taxon>
        <taxon>Bacillati</taxon>
        <taxon>Actinomycetota</taxon>
        <taxon>Actinomycetes</taxon>
        <taxon>Propionibacteriales</taxon>
        <taxon>Nocardioidaceae</taxon>
        <taxon>Nocardioides</taxon>
    </lineage>
</organism>
<dbReference type="KEGG" id="nbe:Back2_23310"/>
<evidence type="ECO:0000313" key="2">
    <source>
        <dbReference type="EMBL" id="BBH18044.1"/>
    </source>
</evidence>
<gene>
    <name evidence="2" type="ORF">Back2_23310</name>
</gene>
<dbReference type="InterPro" id="IPR000905">
    <property type="entry name" value="Gcp-like_dom"/>
</dbReference>
<name>A0A3G9J3P1_9ACTN</name>
<dbReference type="AlphaFoldDB" id="A0A3G9J3P1"/>
<dbReference type="Gene3D" id="3.30.420.40">
    <property type="match status" value="2"/>
</dbReference>
<dbReference type="Pfam" id="PF00814">
    <property type="entry name" value="TsaD"/>
    <property type="match status" value="1"/>
</dbReference>
<keyword evidence="2" id="KW-0808">Transferase</keyword>
<dbReference type="SUPFAM" id="SSF53067">
    <property type="entry name" value="Actin-like ATPase domain"/>
    <property type="match status" value="2"/>
</dbReference>
<feature type="domain" description="Gcp-like" evidence="1">
    <location>
        <begin position="33"/>
        <end position="153"/>
    </location>
</feature>
<dbReference type="Proteomes" id="UP000271573">
    <property type="component" value="Chromosome"/>
</dbReference>
<keyword evidence="3" id="KW-1185">Reference proteome</keyword>
<accession>A0A3G9J3P1</accession>
<dbReference type="OrthoDB" id="9809995at2"/>
<evidence type="ECO:0000313" key="3">
    <source>
        <dbReference type="Proteomes" id="UP000271573"/>
    </source>
</evidence>
<proteinExistence type="predicted"/>
<dbReference type="RefSeq" id="WP_125569409.1">
    <property type="nucleotide sequence ID" value="NZ_AP019307.1"/>
</dbReference>
<dbReference type="PANTHER" id="PTHR11735">
    <property type="entry name" value="TRNA N6-ADENOSINE THREONYLCARBAMOYLTRANSFERASE"/>
    <property type="match status" value="1"/>
</dbReference>
<protein>
    <submittedName>
        <fullName evidence="2">tRNA (Adenosine(37)-N6)-threonylcarbamoyltransferase complex dimerization subunit type 1 TsaB</fullName>
    </submittedName>
</protein>
<dbReference type="PANTHER" id="PTHR11735:SF11">
    <property type="entry name" value="TRNA THREONYLCARBAMOYLADENOSINE BIOSYNTHESIS PROTEIN TSAB"/>
    <property type="match status" value="1"/>
</dbReference>
<reference evidence="2 3" key="1">
    <citation type="submission" date="2018-11" db="EMBL/GenBank/DDBJ databases">
        <title>Complete genome sequence of Nocardioides baekrokdamisoli strain KCTC 39748.</title>
        <authorList>
            <person name="Kang S.W."/>
            <person name="Lee K.C."/>
            <person name="Kim K.K."/>
            <person name="Kim J.S."/>
            <person name="Kim D.S."/>
            <person name="Ko S.H."/>
            <person name="Yang S.H."/>
            <person name="Shin Y.K."/>
            <person name="Lee J.S."/>
        </authorList>
    </citation>
    <scope>NUCLEOTIDE SEQUENCE [LARGE SCALE GENOMIC DNA]</scope>
    <source>
        <strain evidence="2 3">KCTC 39748</strain>
    </source>
</reference>
<dbReference type="GO" id="GO:0002949">
    <property type="term" value="P:tRNA threonylcarbamoyladenosine modification"/>
    <property type="evidence" value="ECO:0007669"/>
    <property type="project" value="InterPro"/>
</dbReference>